<protein>
    <submittedName>
        <fullName evidence="1">Uncharacterized protein</fullName>
    </submittedName>
</protein>
<organism evidence="1 2">
    <name type="scientific">Mycteria americana</name>
    <name type="common">Wood stork</name>
    <dbReference type="NCBI Taxonomy" id="33587"/>
    <lineage>
        <taxon>Eukaryota</taxon>
        <taxon>Metazoa</taxon>
        <taxon>Chordata</taxon>
        <taxon>Craniata</taxon>
        <taxon>Vertebrata</taxon>
        <taxon>Euteleostomi</taxon>
        <taxon>Archelosauria</taxon>
        <taxon>Archosauria</taxon>
        <taxon>Dinosauria</taxon>
        <taxon>Saurischia</taxon>
        <taxon>Theropoda</taxon>
        <taxon>Coelurosauria</taxon>
        <taxon>Aves</taxon>
        <taxon>Neognathae</taxon>
        <taxon>Neoaves</taxon>
        <taxon>Aequornithes</taxon>
        <taxon>Ciconiiformes</taxon>
        <taxon>Ciconiidae</taxon>
        <taxon>Mycteria</taxon>
    </lineage>
</organism>
<reference evidence="1 2" key="1">
    <citation type="journal article" date="2023" name="J. Hered.">
        <title>Chromosome-level genome of the wood stork (Mycteria americana) provides insight into avian chromosome evolution.</title>
        <authorList>
            <person name="Flamio R. Jr."/>
            <person name="Ramstad K.M."/>
        </authorList>
    </citation>
    <scope>NUCLEOTIDE SEQUENCE [LARGE SCALE GENOMIC DNA]</scope>
    <source>
        <strain evidence="1">JAX WOST 10</strain>
    </source>
</reference>
<dbReference type="Proteomes" id="UP001333110">
    <property type="component" value="Unassembled WGS sequence"/>
</dbReference>
<dbReference type="EMBL" id="JAUNZN010000003">
    <property type="protein sequence ID" value="KAK4825250.1"/>
    <property type="molecule type" value="Genomic_DNA"/>
</dbReference>
<evidence type="ECO:0000313" key="1">
    <source>
        <dbReference type="EMBL" id="KAK4825250.1"/>
    </source>
</evidence>
<gene>
    <name evidence="1" type="ORF">QYF61_025649</name>
</gene>
<sequence length="421" mass="46829">MEDLSSEERLRELELFSLEKRRLQGHLIAAFQCLKGAYKKDGDKLFSRTCCDRTRGNGFKLKEGRFRLDRRKKLFTMRVAKHWNRLPREVADAPSLETFKGWRLNLFPGQPGPMLDNPFSEVKFPNIQSKPPLVQLEVISSRLITCYLGEETDPHLSTTSFQAKQPQFPQPLLIRLLLQTLHQLRCPSLDTLQHLNVPLVVGGPKLNTVFEVRPHQCRVQGHDHFPSPAGHTIPDTSQDAIGFLGHLGTLLAHIQAAVNQHPQVLFCLAAFQPLFPKPVALPGVAVAQVQDLALGLVKPHTVDLGPSIQPVQVPLQSLPTLQQINIPALLGVICKLTEGALDPLVQIIDKDIKQNWPQHRALGNSTCDRPPTGVNSIHHHSLGPAIQPVLYPAKSTPVQAMSSQFLQENAMGNHVKGFIEV</sequence>
<accession>A0AAN7P1T5</accession>
<proteinExistence type="predicted"/>
<name>A0AAN7P1T5_MYCAM</name>
<dbReference type="AlphaFoldDB" id="A0AAN7P1T5"/>
<comment type="caution">
    <text evidence="1">The sequence shown here is derived from an EMBL/GenBank/DDBJ whole genome shotgun (WGS) entry which is preliminary data.</text>
</comment>
<keyword evidence="2" id="KW-1185">Reference proteome</keyword>
<evidence type="ECO:0000313" key="2">
    <source>
        <dbReference type="Proteomes" id="UP001333110"/>
    </source>
</evidence>